<evidence type="ECO:0000313" key="4">
    <source>
        <dbReference type="EMBL" id="RZT89914.1"/>
    </source>
</evidence>
<comment type="caution">
    <text evidence="4">The sequence shown here is derived from an EMBL/GenBank/DDBJ whole genome shotgun (WGS) entry which is preliminary data.</text>
</comment>
<gene>
    <name evidence="4" type="ORF">EV678_0715</name>
</gene>
<dbReference type="Pfam" id="PF00583">
    <property type="entry name" value="Acetyltransf_1"/>
    <property type="match status" value="1"/>
</dbReference>
<dbReference type="Proteomes" id="UP000292136">
    <property type="component" value="Unassembled WGS sequence"/>
</dbReference>
<dbReference type="InterPro" id="IPR016181">
    <property type="entry name" value="Acyl_CoA_acyltransferase"/>
</dbReference>
<dbReference type="PANTHER" id="PTHR43877:SF2">
    <property type="entry name" value="AMINOALKYLPHOSPHONATE N-ACETYLTRANSFERASE-RELATED"/>
    <property type="match status" value="1"/>
</dbReference>
<dbReference type="Gene3D" id="3.40.630.30">
    <property type="match status" value="1"/>
</dbReference>
<evidence type="ECO:0000259" key="3">
    <source>
        <dbReference type="PROSITE" id="PS51186"/>
    </source>
</evidence>
<proteinExistence type="predicted"/>
<dbReference type="CDD" id="cd04301">
    <property type="entry name" value="NAT_SF"/>
    <property type="match status" value="1"/>
</dbReference>
<accession>A0ABY0IRM3</accession>
<dbReference type="InterPro" id="IPR050832">
    <property type="entry name" value="Bact_Acetyltransf"/>
</dbReference>
<keyword evidence="2" id="KW-0012">Acyltransferase</keyword>
<dbReference type="SUPFAM" id="SSF55729">
    <property type="entry name" value="Acyl-CoA N-acyltransferases (Nat)"/>
    <property type="match status" value="1"/>
</dbReference>
<organism evidence="4 5">
    <name type="scientific">Azospira oryzae</name>
    <dbReference type="NCBI Taxonomy" id="146939"/>
    <lineage>
        <taxon>Bacteria</taxon>
        <taxon>Pseudomonadati</taxon>
        <taxon>Pseudomonadota</taxon>
        <taxon>Betaproteobacteria</taxon>
        <taxon>Rhodocyclales</taxon>
        <taxon>Rhodocyclaceae</taxon>
        <taxon>Azospira</taxon>
    </lineage>
</organism>
<dbReference type="PROSITE" id="PS51186">
    <property type="entry name" value="GNAT"/>
    <property type="match status" value="1"/>
</dbReference>
<evidence type="ECO:0000313" key="5">
    <source>
        <dbReference type="Proteomes" id="UP000292136"/>
    </source>
</evidence>
<keyword evidence="1" id="KW-0808">Transferase</keyword>
<dbReference type="EMBL" id="SHKM01000001">
    <property type="protein sequence ID" value="RZT89914.1"/>
    <property type="molecule type" value="Genomic_DNA"/>
</dbReference>
<dbReference type="RefSeq" id="WP_130458539.1">
    <property type="nucleotide sequence ID" value="NZ_SHKM01000001.1"/>
</dbReference>
<dbReference type="InterPro" id="IPR000182">
    <property type="entry name" value="GNAT_dom"/>
</dbReference>
<evidence type="ECO:0000256" key="1">
    <source>
        <dbReference type="ARBA" id="ARBA00022679"/>
    </source>
</evidence>
<sequence>MTSSNFHLRPMQGADLPAVVALQARAYAPFFHEDEAVFRGKLTAFPDWCWVAQMADGELAAYLFTQPARLGRPPCLGDGSGSHKDGADTLHLHDMAVSPLARGTGLAARMTAHALEAAQKAEFRHGRLRWASLIAVQGSVPYWARHGFVPGQVAPDLSSYGPGAAYLVRPLAPELVP</sequence>
<protein>
    <submittedName>
        <fullName evidence="4">Ribosomal protein S18 acetylase RimI-like enzyme</fullName>
    </submittedName>
</protein>
<reference evidence="4 5" key="1">
    <citation type="submission" date="2019-02" db="EMBL/GenBank/DDBJ databases">
        <title>Genomic Encyclopedia of Type Strains, Phase IV (KMG-IV): sequencing the most valuable type-strain genomes for metagenomic binning, comparative biology and taxonomic classification.</title>
        <authorList>
            <person name="Goeker M."/>
        </authorList>
    </citation>
    <scope>NUCLEOTIDE SEQUENCE [LARGE SCALE GENOMIC DNA]</scope>
    <source>
        <strain evidence="4 5">DSM 21223</strain>
    </source>
</reference>
<evidence type="ECO:0000256" key="2">
    <source>
        <dbReference type="ARBA" id="ARBA00023315"/>
    </source>
</evidence>
<dbReference type="PANTHER" id="PTHR43877">
    <property type="entry name" value="AMINOALKYLPHOSPHONATE N-ACETYLTRANSFERASE-RELATED-RELATED"/>
    <property type="match status" value="1"/>
</dbReference>
<name>A0ABY0IRM3_9RHOO</name>
<feature type="domain" description="N-acetyltransferase" evidence="3">
    <location>
        <begin position="6"/>
        <end position="172"/>
    </location>
</feature>
<keyword evidence="5" id="KW-1185">Reference proteome</keyword>